<feature type="transmembrane region" description="Helical" evidence="2">
    <location>
        <begin position="42"/>
        <end position="64"/>
    </location>
</feature>
<dbReference type="GO" id="GO:0016853">
    <property type="term" value="F:isomerase activity"/>
    <property type="evidence" value="ECO:0007669"/>
    <property type="project" value="UniProtKB-KW"/>
</dbReference>
<feature type="transmembrane region" description="Helical" evidence="2">
    <location>
        <begin position="76"/>
        <end position="95"/>
    </location>
</feature>
<feature type="domain" description="Polysaccharide biosynthesis protein CapD-like" evidence="3">
    <location>
        <begin position="285"/>
        <end position="568"/>
    </location>
</feature>
<evidence type="ECO:0000313" key="4">
    <source>
        <dbReference type="EMBL" id="VDN46223.1"/>
    </source>
</evidence>
<dbReference type="InterPro" id="IPR003869">
    <property type="entry name" value="Polysac_CapD-like"/>
</dbReference>
<gene>
    <name evidence="4" type="primary">epsC</name>
    <name evidence="4" type="ORF">PATL70BA_0373</name>
</gene>
<protein>
    <submittedName>
        <fullName evidence="4">Putative UDP-sugar epimerase involved in biofilm matrix formation</fullName>
        <ecNumber evidence="4">5.1.3.-</ecNumber>
    </submittedName>
</protein>
<dbReference type="Pfam" id="PF13727">
    <property type="entry name" value="CoA_binding_3"/>
    <property type="match status" value="1"/>
</dbReference>
<sequence length="633" mass="70616">MVTRVSRQVLLLVTDIIAVNGAFLLALLLHNEGNIPKTTISTYLGAALILTIGKLLIYRFFGLYNSLWAYASVEELMKVVFAGIIANLLGTMYLISMGVRLYFGVYIIGAILEISIVGCIRFSYRFIRRIKNHYPVTKQEHSNNILIIGSGATGSLIATEIKNHAGTYGQVTGFIDDDEHKLYKTIAGVRVLGNYYDIYSVAHRFKIDEIIIAVPTATGSVMKQIIEESKRSDAKVRIMPGIREVIDGQVSLSKIRDVEIEDLLGRDMINLNVTEVASYIEDKVIMVTGGGGSIGSELCRQIARFLPSKLIILDVYENNAYDIQNELHREYGNNLNLDVIIASVRDRDNIFAIVEEHAPHVIFHAAAHKHVPLMERAPKEAIKNNVFGTKNIAEAAHEFGVERFVMVSTDKAVNPTNIMGASKRICEMIVQGLAKESKTKFTAVRFGNVLGSNGSVIPLFRKQIEQGGPVTVTHKEIVRYFMTITEAAQLVIQSGAIARGGEIFVLDMGEPVKIYDLAVDLIRLSGLKLNEDIKIKVTGLRPGEKLYEELLMDEEGLQDTKYEKIYIGQPIEINYSELKSALNELLVILKSPETETLIEMVQGIVPTYRNNIEVNSENRHKREKADRYKLAKA</sequence>
<reference evidence="4 5" key="1">
    <citation type="submission" date="2018-09" db="EMBL/GenBank/DDBJ databases">
        <authorList>
            <person name="Postec A."/>
        </authorList>
    </citation>
    <scope>NUCLEOTIDE SEQUENCE [LARGE SCALE GENOMIC DNA]</scope>
    <source>
        <strain evidence="4">70B-A</strain>
    </source>
</reference>
<dbReference type="PANTHER" id="PTHR43318:SF1">
    <property type="entry name" value="POLYSACCHARIDE BIOSYNTHESIS PROTEIN EPSC-RELATED"/>
    <property type="match status" value="1"/>
</dbReference>
<dbReference type="RefSeq" id="WP_125135772.1">
    <property type="nucleotide sequence ID" value="NZ_LR130778.1"/>
</dbReference>
<evidence type="ECO:0000313" key="5">
    <source>
        <dbReference type="Proteomes" id="UP000279029"/>
    </source>
</evidence>
<dbReference type="Proteomes" id="UP000279029">
    <property type="component" value="Chromosome"/>
</dbReference>
<dbReference type="EC" id="5.1.3.-" evidence="4"/>
<dbReference type="InterPro" id="IPR036291">
    <property type="entry name" value="NAD(P)-bd_dom_sf"/>
</dbReference>
<proteinExistence type="inferred from homology"/>
<keyword evidence="2" id="KW-0812">Transmembrane</keyword>
<feature type="transmembrane region" description="Helical" evidence="2">
    <location>
        <begin position="9"/>
        <end position="30"/>
    </location>
</feature>
<comment type="similarity">
    <text evidence="1">Belongs to the polysaccharide synthase family.</text>
</comment>
<organism evidence="4 5">
    <name type="scientific">Petrocella atlantisensis</name>
    <dbReference type="NCBI Taxonomy" id="2173034"/>
    <lineage>
        <taxon>Bacteria</taxon>
        <taxon>Bacillati</taxon>
        <taxon>Bacillota</taxon>
        <taxon>Clostridia</taxon>
        <taxon>Lachnospirales</taxon>
        <taxon>Vallitaleaceae</taxon>
        <taxon>Petrocella</taxon>
    </lineage>
</organism>
<name>A0A3P7P7M3_9FIRM</name>
<accession>A0A3P7P7M3</accession>
<evidence type="ECO:0000256" key="2">
    <source>
        <dbReference type="SAM" id="Phobius"/>
    </source>
</evidence>
<keyword evidence="2" id="KW-0472">Membrane</keyword>
<evidence type="ECO:0000256" key="1">
    <source>
        <dbReference type="ARBA" id="ARBA00007430"/>
    </source>
</evidence>
<keyword evidence="2" id="KW-1133">Transmembrane helix</keyword>
<keyword evidence="5" id="KW-1185">Reference proteome</keyword>
<dbReference type="Gene3D" id="3.40.50.720">
    <property type="entry name" value="NAD(P)-binding Rossmann-like Domain"/>
    <property type="match status" value="2"/>
</dbReference>
<evidence type="ECO:0000259" key="3">
    <source>
        <dbReference type="Pfam" id="PF02719"/>
    </source>
</evidence>
<dbReference type="InterPro" id="IPR051203">
    <property type="entry name" value="Polysaccharide_Synthase-Rel"/>
</dbReference>
<dbReference type="PANTHER" id="PTHR43318">
    <property type="entry name" value="UDP-N-ACETYLGLUCOSAMINE 4,6-DEHYDRATASE"/>
    <property type="match status" value="1"/>
</dbReference>
<feature type="transmembrane region" description="Helical" evidence="2">
    <location>
        <begin position="101"/>
        <end position="124"/>
    </location>
</feature>
<dbReference type="KEGG" id="cbar:PATL70BA_0373"/>
<dbReference type="Pfam" id="PF02719">
    <property type="entry name" value="Polysacc_synt_2"/>
    <property type="match status" value="1"/>
</dbReference>
<keyword evidence="4" id="KW-0413">Isomerase</keyword>
<dbReference type="CDD" id="cd05237">
    <property type="entry name" value="UDP_invert_4-6DH_SDR_e"/>
    <property type="match status" value="1"/>
</dbReference>
<dbReference type="AlphaFoldDB" id="A0A3P7P7M3"/>
<dbReference type="OrthoDB" id="9803111at2"/>
<dbReference type="SUPFAM" id="SSF51735">
    <property type="entry name" value="NAD(P)-binding Rossmann-fold domains"/>
    <property type="match status" value="2"/>
</dbReference>
<dbReference type="EMBL" id="LR130778">
    <property type="protein sequence ID" value="VDN46223.1"/>
    <property type="molecule type" value="Genomic_DNA"/>
</dbReference>